<organism evidence="2 3">
    <name type="scientific">Coleophoma cylindrospora</name>
    <dbReference type="NCBI Taxonomy" id="1849047"/>
    <lineage>
        <taxon>Eukaryota</taxon>
        <taxon>Fungi</taxon>
        <taxon>Dikarya</taxon>
        <taxon>Ascomycota</taxon>
        <taxon>Pezizomycotina</taxon>
        <taxon>Leotiomycetes</taxon>
        <taxon>Helotiales</taxon>
        <taxon>Dermateaceae</taxon>
        <taxon>Coleophoma</taxon>
    </lineage>
</organism>
<evidence type="ECO:0000313" key="3">
    <source>
        <dbReference type="Proteomes" id="UP000256645"/>
    </source>
</evidence>
<keyword evidence="1" id="KW-0472">Membrane</keyword>
<name>A0A3D8RLR4_9HELO</name>
<evidence type="ECO:0000313" key="2">
    <source>
        <dbReference type="EMBL" id="RDW74876.1"/>
    </source>
</evidence>
<dbReference type="OrthoDB" id="3515641at2759"/>
<accession>A0A3D8RLR4</accession>
<proteinExistence type="predicted"/>
<keyword evidence="1" id="KW-1133">Transmembrane helix</keyword>
<keyword evidence="1" id="KW-0812">Transmembrane</keyword>
<dbReference type="Proteomes" id="UP000256645">
    <property type="component" value="Unassembled WGS sequence"/>
</dbReference>
<comment type="caution">
    <text evidence="2">The sequence shown here is derived from an EMBL/GenBank/DDBJ whole genome shotgun (WGS) entry which is preliminary data.</text>
</comment>
<keyword evidence="3" id="KW-1185">Reference proteome</keyword>
<feature type="transmembrane region" description="Helical" evidence="1">
    <location>
        <begin position="250"/>
        <end position="272"/>
    </location>
</feature>
<evidence type="ECO:0000256" key="1">
    <source>
        <dbReference type="SAM" id="Phobius"/>
    </source>
</evidence>
<reference evidence="2 3" key="1">
    <citation type="journal article" date="2018" name="IMA Fungus">
        <title>IMA Genome-F 9: Draft genome sequence of Annulohypoxylon stygium, Aspergillus mulundensis, Berkeleyomyces basicola (syn. Thielaviopsis basicola), Ceratocystis smalleyi, two Cercospora beticola strains, Coleophoma cylindrospora, Fusarium fracticaudum, Phialophora cf. hyalina, and Morchella septimelata.</title>
        <authorList>
            <person name="Wingfield B.D."/>
            <person name="Bills G.F."/>
            <person name="Dong Y."/>
            <person name="Huang W."/>
            <person name="Nel W.J."/>
            <person name="Swalarsk-Parry B.S."/>
            <person name="Vaghefi N."/>
            <person name="Wilken P.M."/>
            <person name="An Z."/>
            <person name="de Beer Z.W."/>
            <person name="De Vos L."/>
            <person name="Chen L."/>
            <person name="Duong T.A."/>
            <person name="Gao Y."/>
            <person name="Hammerbacher A."/>
            <person name="Kikkert J.R."/>
            <person name="Li Y."/>
            <person name="Li H."/>
            <person name="Li K."/>
            <person name="Li Q."/>
            <person name="Liu X."/>
            <person name="Ma X."/>
            <person name="Naidoo K."/>
            <person name="Pethybridge S.J."/>
            <person name="Sun J."/>
            <person name="Steenkamp E.T."/>
            <person name="van der Nest M.A."/>
            <person name="van Wyk S."/>
            <person name="Wingfield M.J."/>
            <person name="Xiong C."/>
            <person name="Yue Q."/>
            <person name="Zhang X."/>
        </authorList>
    </citation>
    <scope>NUCLEOTIDE SEQUENCE [LARGE SCALE GENOMIC DNA]</scope>
    <source>
        <strain evidence="2 3">BP6252</strain>
    </source>
</reference>
<dbReference type="EMBL" id="PDLM01000006">
    <property type="protein sequence ID" value="RDW74876.1"/>
    <property type="molecule type" value="Genomic_DNA"/>
</dbReference>
<gene>
    <name evidence="2" type="ORF">BP6252_06018</name>
</gene>
<dbReference type="AlphaFoldDB" id="A0A3D8RLR4"/>
<sequence>MVAANLSHQLAFPMIGSQTWTAEAAKLLDSWNTSDSTVAVWIDPPQYLGDNKPSLAAAFISDALGGSDVAAMVTTCSIYAHWIPIETYIQPSIDVHIHSSIDDNYWSTGLGLDPLYSFSSTQYFPSGVAQVQVDADWADQALPLNSTVLQLAPVVNNYYNESLWIPYSTSLSLLIADAMARILDVGVATVIDCDRSLWSDDSFPHSTAPYGFNISFTTSDQFDSFGSTAFTISTLRNGYSFSMNGLTRRLAAAILLLHILVAFIHTVIVVSYGGMPRS</sequence>
<protein>
    <submittedName>
        <fullName evidence="2">Uncharacterized protein</fullName>
    </submittedName>
</protein>